<keyword evidence="3" id="KW-1185">Reference proteome</keyword>
<dbReference type="InterPro" id="IPR010499">
    <property type="entry name" value="AraC_E-bd"/>
</dbReference>
<gene>
    <name evidence="2" type="ORF">KQI42_04915</name>
</gene>
<dbReference type="EMBL" id="JAHLPM010000003">
    <property type="protein sequence ID" value="MBU5437338.1"/>
    <property type="molecule type" value="Genomic_DNA"/>
</dbReference>
<dbReference type="PANTHER" id="PTHR40055">
    <property type="entry name" value="TRANSCRIPTIONAL REGULATOR YGIV-RELATED"/>
    <property type="match status" value="1"/>
</dbReference>
<dbReference type="Proteomes" id="UP000749471">
    <property type="component" value="Unassembled WGS sequence"/>
</dbReference>
<dbReference type="SMART" id="SM00871">
    <property type="entry name" value="AraC_E_bind"/>
    <property type="match status" value="1"/>
</dbReference>
<evidence type="ECO:0000259" key="1">
    <source>
        <dbReference type="SMART" id="SM00871"/>
    </source>
</evidence>
<comment type="caution">
    <text evidence="2">The sequence shown here is derived from an EMBL/GenBank/DDBJ whole genome shotgun (WGS) entry which is preliminary data.</text>
</comment>
<dbReference type="PANTHER" id="PTHR40055:SF1">
    <property type="entry name" value="TRANSCRIPTIONAL REGULATOR YGIV-RELATED"/>
    <property type="match status" value="1"/>
</dbReference>
<feature type="domain" description="AraC effector-binding" evidence="1">
    <location>
        <begin position="2"/>
        <end position="151"/>
    </location>
</feature>
<name>A0ABS6E362_9FIRM</name>
<sequence length="154" mass="18284">MCRIELKEQNPQPVLSIRLKTTIEDLSQVIGKSYMKIIEYLKEIGEEPTDVPFTAYYNLDMDNLDVEMGFPVSKHLSNKGEIKYREIPQTMIISKVHKGSYSKMEEPYNEMFKWIEENEYEQVGIYYEYYYNSPEEVSEEELLTKIVMPIKVKE</sequence>
<accession>A0ABS6E362</accession>
<proteinExistence type="predicted"/>
<dbReference type="InterPro" id="IPR050908">
    <property type="entry name" value="SmbC-like"/>
</dbReference>
<reference evidence="2 3" key="1">
    <citation type="submission" date="2021-06" db="EMBL/GenBank/DDBJ databases">
        <authorList>
            <person name="Sun Q."/>
            <person name="Li D."/>
        </authorList>
    </citation>
    <scope>NUCLEOTIDE SEQUENCE [LARGE SCALE GENOMIC DNA]</scope>
    <source>
        <strain evidence="2 3">MSJ-40</strain>
    </source>
</reference>
<evidence type="ECO:0000313" key="2">
    <source>
        <dbReference type="EMBL" id="MBU5437338.1"/>
    </source>
</evidence>
<dbReference type="RefSeq" id="WP_216517350.1">
    <property type="nucleotide sequence ID" value="NZ_JAHLPM010000003.1"/>
</dbReference>
<dbReference type="Pfam" id="PF06445">
    <property type="entry name" value="GyrI-like"/>
    <property type="match status" value="1"/>
</dbReference>
<evidence type="ECO:0000313" key="3">
    <source>
        <dbReference type="Proteomes" id="UP000749471"/>
    </source>
</evidence>
<protein>
    <submittedName>
        <fullName evidence="2">GyrI-like domain-containing protein</fullName>
    </submittedName>
</protein>
<organism evidence="2 3">
    <name type="scientific">Tissierella simiarum</name>
    <dbReference type="NCBI Taxonomy" id="2841534"/>
    <lineage>
        <taxon>Bacteria</taxon>
        <taxon>Bacillati</taxon>
        <taxon>Bacillota</taxon>
        <taxon>Tissierellia</taxon>
        <taxon>Tissierellales</taxon>
        <taxon>Tissierellaceae</taxon>
        <taxon>Tissierella</taxon>
    </lineage>
</organism>
<dbReference type="InterPro" id="IPR029442">
    <property type="entry name" value="GyrI-like"/>
</dbReference>